<dbReference type="PANTHER" id="PTHR43795:SF20">
    <property type="entry name" value="TRYPTOPHAN AMINOTRANSFERASE-RELATED PROTEIN 3"/>
    <property type="match status" value="1"/>
</dbReference>
<accession>A0ABD3KBX0</accession>
<keyword evidence="5" id="KW-0472">Membrane</keyword>
<dbReference type="InterPro" id="IPR015424">
    <property type="entry name" value="PyrdxlP-dep_Trfase"/>
</dbReference>
<comment type="similarity">
    <text evidence="2">Belongs to the alliinase family.</text>
</comment>
<evidence type="ECO:0000313" key="9">
    <source>
        <dbReference type="Proteomes" id="UP001634007"/>
    </source>
</evidence>
<feature type="transmembrane region" description="Helical" evidence="5">
    <location>
        <begin position="6"/>
        <end position="29"/>
    </location>
</feature>
<feature type="domain" description="Alliinase EGF-like" evidence="6">
    <location>
        <begin position="50"/>
        <end position="104"/>
    </location>
</feature>
<dbReference type="GO" id="GO:0008483">
    <property type="term" value="F:transaminase activity"/>
    <property type="evidence" value="ECO:0007669"/>
    <property type="project" value="UniProtKB-KW"/>
</dbReference>
<evidence type="ECO:0000313" key="8">
    <source>
        <dbReference type="EMBL" id="KAL3737143.1"/>
    </source>
</evidence>
<dbReference type="Proteomes" id="UP001634007">
    <property type="component" value="Unassembled WGS sequence"/>
</dbReference>
<dbReference type="InterPro" id="IPR015422">
    <property type="entry name" value="PyrdxlP-dep_Trfase_small"/>
</dbReference>
<dbReference type="Gene3D" id="2.10.25.30">
    <property type="entry name" value="EGF-like, alliinase"/>
    <property type="match status" value="1"/>
</dbReference>
<evidence type="ECO:0000259" key="6">
    <source>
        <dbReference type="Pfam" id="PF04863"/>
    </source>
</evidence>
<dbReference type="SUPFAM" id="SSF53383">
    <property type="entry name" value="PLP-dependent transferases"/>
    <property type="match status" value="1"/>
</dbReference>
<dbReference type="InterPro" id="IPR006947">
    <property type="entry name" value="EGF_alliinase"/>
</dbReference>
<dbReference type="Gene3D" id="3.40.640.10">
    <property type="entry name" value="Type I PLP-dependent aspartate aminotransferase-like (Major domain)"/>
    <property type="match status" value="1"/>
</dbReference>
<keyword evidence="3" id="KW-0032">Aminotransferase</keyword>
<keyword evidence="5" id="KW-0812">Transmembrane</keyword>
<protein>
    <submittedName>
        <fullName evidence="8">Uncharacterized protein</fullName>
    </submittedName>
</protein>
<dbReference type="EMBL" id="JBJKBG010000006">
    <property type="protein sequence ID" value="KAL3737143.1"/>
    <property type="molecule type" value="Genomic_DNA"/>
</dbReference>
<sequence>MARSEGSIFKLCFLCSVIANLFFGVNLYVGRRGVGRWKWSSDEVNVQGLSWSGRAAAEAESAAARECSGHGRAFLDGVVADGRPACECNTCYGGPDCSLFLPSCSANADGGDPLFLEPFWKQHAESSAVVVAGWHRMSYSFSDQTTLSQELESLLRKLHSQVGNAITDDKYILFGAGSTQLLNAAVHALSHLNSSFPASAVASIPYYAIYQMQTEFFDSADCSFQGDPARWKNATNTPGDIIEFVTPSVTAPNNPNGQLNEAILHGPNVKTIHDRAYYWPHFTGIPSPADEDLTIFTISKLTGHAGSRFGWAFIRNEEVYQRMNTFLQLNTMGVSRDTQLRAMKLLKVIVEDGGREIFKFGYKTMTKRWDRLRKTLSMSNRFSLQKVAPENCTYFQKVREPTPAYAWVKCEREEDRNCIEILNAAKILGRGGSIFHDDDRYARLSLIRSDDDFDMLISRLESLVSKEDGAKIM</sequence>
<dbReference type="PANTHER" id="PTHR43795">
    <property type="entry name" value="BIFUNCTIONAL ASPARTATE AMINOTRANSFERASE AND GLUTAMATE/ASPARTATE-PREPHENATE AMINOTRANSFERASE-RELATED"/>
    <property type="match status" value="1"/>
</dbReference>
<feature type="domain" description="Alliinase C-terminal" evidence="7">
    <location>
        <begin position="106"/>
        <end position="464"/>
    </location>
</feature>
<evidence type="ECO:0000256" key="2">
    <source>
        <dbReference type="ARBA" id="ARBA00006312"/>
    </source>
</evidence>
<name>A0ABD3KBX0_EUCGL</name>
<dbReference type="CDD" id="cd00609">
    <property type="entry name" value="AAT_like"/>
    <property type="match status" value="1"/>
</dbReference>
<keyword evidence="4" id="KW-0663">Pyridoxal phosphate</keyword>
<keyword evidence="5" id="KW-1133">Transmembrane helix</keyword>
<proteinExistence type="inferred from homology"/>
<dbReference type="InterPro" id="IPR006948">
    <property type="entry name" value="Alliinase_C"/>
</dbReference>
<comment type="caution">
    <text evidence="8">The sequence shown here is derived from an EMBL/GenBank/DDBJ whole genome shotgun (WGS) entry which is preliminary data.</text>
</comment>
<evidence type="ECO:0000256" key="1">
    <source>
        <dbReference type="ARBA" id="ARBA00001933"/>
    </source>
</evidence>
<dbReference type="Pfam" id="PF04864">
    <property type="entry name" value="Alliinase_C"/>
    <property type="match status" value="1"/>
</dbReference>
<dbReference type="Pfam" id="PF04863">
    <property type="entry name" value="EGF_alliinase"/>
    <property type="match status" value="1"/>
</dbReference>
<comment type="cofactor">
    <cofactor evidence="1">
        <name>pyridoxal 5'-phosphate</name>
        <dbReference type="ChEBI" id="CHEBI:597326"/>
    </cofactor>
</comment>
<reference evidence="8 9" key="1">
    <citation type="submission" date="2024-11" db="EMBL/GenBank/DDBJ databases">
        <title>Chromosome-level genome assembly of Eucalyptus globulus Labill. provides insights into its genome evolution.</title>
        <authorList>
            <person name="Li X."/>
        </authorList>
    </citation>
    <scope>NUCLEOTIDE SEQUENCE [LARGE SCALE GENOMIC DNA]</scope>
    <source>
        <strain evidence="8">CL2024</strain>
        <tissue evidence="8">Fresh tender leaves</tissue>
    </source>
</reference>
<keyword evidence="9" id="KW-1185">Reference proteome</keyword>
<evidence type="ECO:0000259" key="7">
    <source>
        <dbReference type="Pfam" id="PF04864"/>
    </source>
</evidence>
<dbReference type="AlphaFoldDB" id="A0ABD3KBX0"/>
<keyword evidence="3" id="KW-0808">Transferase</keyword>
<organism evidence="8 9">
    <name type="scientific">Eucalyptus globulus</name>
    <name type="common">Tasmanian blue gum</name>
    <dbReference type="NCBI Taxonomy" id="34317"/>
    <lineage>
        <taxon>Eukaryota</taxon>
        <taxon>Viridiplantae</taxon>
        <taxon>Streptophyta</taxon>
        <taxon>Embryophyta</taxon>
        <taxon>Tracheophyta</taxon>
        <taxon>Spermatophyta</taxon>
        <taxon>Magnoliopsida</taxon>
        <taxon>eudicotyledons</taxon>
        <taxon>Gunneridae</taxon>
        <taxon>Pentapetalae</taxon>
        <taxon>rosids</taxon>
        <taxon>malvids</taxon>
        <taxon>Myrtales</taxon>
        <taxon>Myrtaceae</taxon>
        <taxon>Myrtoideae</taxon>
        <taxon>Eucalypteae</taxon>
        <taxon>Eucalyptus</taxon>
    </lineage>
</organism>
<dbReference type="InterPro" id="IPR050478">
    <property type="entry name" value="Ethylene_sulfur-biosynth"/>
</dbReference>
<evidence type="ECO:0000256" key="5">
    <source>
        <dbReference type="SAM" id="Phobius"/>
    </source>
</evidence>
<dbReference type="InterPro" id="IPR037029">
    <property type="entry name" value="Alliinase_N_sf"/>
</dbReference>
<evidence type="ECO:0000256" key="4">
    <source>
        <dbReference type="ARBA" id="ARBA00022898"/>
    </source>
</evidence>
<evidence type="ECO:0000256" key="3">
    <source>
        <dbReference type="ARBA" id="ARBA00022576"/>
    </source>
</evidence>
<dbReference type="Gene3D" id="3.90.1150.10">
    <property type="entry name" value="Aspartate Aminotransferase, domain 1"/>
    <property type="match status" value="1"/>
</dbReference>
<dbReference type="InterPro" id="IPR015421">
    <property type="entry name" value="PyrdxlP-dep_Trfase_major"/>
</dbReference>
<gene>
    <name evidence="8" type="ORF">ACJRO7_025981</name>
</gene>